<proteinExistence type="predicted"/>
<evidence type="ECO:0000256" key="2">
    <source>
        <dbReference type="SAM" id="MobiDB-lite"/>
    </source>
</evidence>
<feature type="compositionally biased region" description="Basic and acidic residues" evidence="2">
    <location>
        <begin position="813"/>
        <end position="829"/>
    </location>
</feature>
<dbReference type="Gene3D" id="1.10.418.10">
    <property type="entry name" value="Calponin-like domain"/>
    <property type="match status" value="1"/>
</dbReference>
<feature type="compositionally biased region" description="Low complexity" evidence="2">
    <location>
        <begin position="768"/>
        <end position="782"/>
    </location>
</feature>
<keyword evidence="4" id="KW-1185">Reference proteome</keyword>
<accession>A0AAX6MTH8</accession>
<feature type="region of interest" description="Disordered" evidence="2">
    <location>
        <begin position="812"/>
        <end position="849"/>
    </location>
</feature>
<feature type="region of interest" description="Disordered" evidence="2">
    <location>
        <begin position="882"/>
        <end position="902"/>
    </location>
</feature>
<feature type="region of interest" description="Disordered" evidence="2">
    <location>
        <begin position="730"/>
        <end position="797"/>
    </location>
</feature>
<keyword evidence="1" id="KW-0175">Coiled coil</keyword>
<feature type="coiled-coil region" evidence="1">
    <location>
        <begin position="602"/>
        <end position="643"/>
    </location>
</feature>
<evidence type="ECO:0000256" key="1">
    <source>
        <dbReference type="SAM" id="Coils"/>
    </source>
</evidence>
<feature type="compositionally biased region" description="Low complexity" evidence="2">
    <location>
        <begin position="131"/>
        <end position="155"/>
    </location>
</feature>
<protein>
    <submittedName>
        <fullName evidence="3">Uncharacterized protein</fullName>
    </submittedName>
</protein>
<comment type="caution">
    <text evidence="3">The sequence shown here is derived from an EMBL/GenBank/DDBJ whole genome shotgun (WGS) entry which is preliminary data.</text>
</comment>
<evidence type="ECO:0000313" key="4">
    <source>
        <dbReference type="Proteomes" id="UP001369815"/>
    </source>
</evidence>
<gene>
    <name evidence="3" type="ORF">Daesc_003121</name>
</gene>
<organism evidence="3 4">
    <name type="scientific">Daldinia eschscholtzii</name>
    <dbReference type="NCBI Taxonomy" id="292717"/>
    <lineage>
        <taxon>Eukaryota</taxon>
        <taxon>Fungi</taxon>
        <taxon>Dikarya</taxon>
        <taxon>Ascomycota</taxon>
        <taxon>Pezizomycotina</taxon>
        <taxon>Sordariomycetes</taxon>
        <taxon>Xylariomycetidae</taxon>
        <taxon>Xylariales</taxon>
        <taxon>Hypoxylaceae</taxon>
        <taxon>Daldinia</taxon>
    </lineage>
</organism>
<sequence length="1342" mass="153735">MIASLTLQATQVALLEWANSMLAKLYPGQNQDLKVKKADDLFDGSVFSALLEILDDEYNPSRFQQSLAATQTDSDMTQGRKRYLHIIHLGLKDIARRYAPKIEPLIDQVDFQALAWEPTKIDMFEVNNPISQSSQSRSSSSRSSSSCSSSKRSSSPLENPANTDCLQILVLFVCAACLREDDNSRYITLVTQLDERVQQGIFRIISESKNKLDELEEAADDIDTNLDDLAQEAALVNQHQKLQEDVQEANRQASLLKVRLDRLQDNYDELLDKHSKLQEENENLRRQIDSEVSSFNKHHIQRQLKENESIIANLENERNFLVEERDRLLKERVRLEQVAQKAEALADENQELRSKNEDLSKKANMADNLRKKLESMKSVEAELKTLHNERVDTAKLLEQLEIATLKINVYKKEAEKYAEQFQKYEEEVASFGDQKIMYTSEINELRGRIEGLQARSQTDEAIVKDLQEKVMMLDPTAAPSTPSSHRPTTLEDELNESGNAVSMRNIEIQRLQAENAVLRSSIGTETEKGQLLQEMEDLRTARQALQDKYNDIFEKYTVGQHQLDALIQNMGKDGLVQALQACYNLSSNTTWLMSNYFRDEAYSNLRTQVLAEQNRSKQLERQLEATNQKLADKERALLELQGDCKIIFREFMIHSDDADYAKQVNAVEKSSQEALAELKRTDGMLAISLRAELEAERNKHKSLREEFENQRSQLLTAYIEKDQLRREAEAANREMQRAADGLSVNTDSAKQSEKMEKLRARYKQLQQVSSSVSTSSPAGSAVSDDDDDDDENVTRVTVKQQSVWNVVSSWFGQKKESPESSSQARHDGLSRWAGRPISAPAGIPRDDGVSRHKYFTSSFKGGHSQQSANLTSIPVLARAYHRTRDDSKPSGRQYEQSDVKNRELERTLKAVRAGSEAGAQKARTDQIIKNLQRENAMISTAWYDLTSRLQSTHVVLQRRQEVPRSWLNKQRQMVNGTQSTSVRRKNQARYTRWEHVNYLSLLSKDLLDYWICEACTGLHVIDQWDLPSRPINSTCPLGLDRWKERVYNGRTRIDTRFIALEHRHVQLMLKYMRTQDPKHSAYLHALLKPHHVSRFPPYMEVFWSTQNSKYTPLLEASYSAWPKIVFGLDGQLRFLLLSAWTYKYIDRNIAMSRETLGDLAICPHTQFRSGKSLYYARASQPGLEDALDTTIEAVEQCQYESMERSGSCPQCPTDFTVRATRRRIEIRAWQDLGTEGSPRDLTWRVHTMGLNFRENRDCVDCSVPHPAGSVRDLFNDKKNSQLQRPRGWENILNRVRRFWTGRPTKTVTDTPVGHPQDETWDITMMQNINKPQASLGGIGAGC</sequence>
<reference evidence="3 4" key="1">
    <citation type="journal article" date="2024" name="Front Chem Biol">
        <title>Unveiling the potential of Daldinia eschscholtzii MFLUCC 19-0629 through bioactivity and bioinformatics studies for enhanced sustainable agriculture production.</title>
        <authorList>
            <person name="Brooks S."/>
            <person name="Weaver J.A."/>
            <person name="Klomchit A."/>
            <person name="Alharthi S.A."/>
            <person name="Onlamun T."/>
            <person name="Nurani R."/>
            <person name="Vong T.K."/>
            <person name="Alberti F."/>
            <person name="Greco C."/>
        </authorList>
    </citation>
    <scope>NUCLEOTIDE SEQUENCE [LARGE SCALE GENOMIC DNA]</scope>
    <source>
        <strain evidence="3">MFLUCC 19-0629</strain>
    </source>
</reference>
<feature type="compositionally biased region" description="Basic and acidic residues" evidence="2">
    <location>
        <begin position="750"/>
        <end position="759"/>
    </location>
</feature>
<name>A0AAX6MTH8_9PEZI</name>
<dbReference type="EMBL" id="JBANMG010000003">
    <property type="protein sequence ID" value="KAK6955482.1"/>
    <property type="molecule type" value="Genomic_DNA"/>
</dbReference>
<feature type="region of interest" description="Disordered" evidence="2">
    <location>
        <begin position="130"/>
        <end position="159"/>
    </location>
</feature>
<feature type="coiled-coil region" evidence="1">
    <location>
        <begin position="205"/>
        <end position="469"/>
    </location>
</feature>
<dbReference type="Proteomes" id="UP001369815">
    <property type="component" value="Unassembled WGS sequence"/>
</dbReference>
<dbReference type="InterPro" id="IPR036872">
    <property type="entry name" value="CH_dom_sf"/>
</dbReference>
<feature type="coiled-coil region" evidence="1">
    <location>
        <begin position="528"/>
        <end position="555"/>
    </location>
</feature>
<evidence type="ECO:0000313" key="3">
    <source>
        <dbReference type="EMBL" id="KAK6955482.1"/>
    </source>
</evidence>